<reference evidence="2" key="1">
    <citation type="journal article" date="2008" name="Nat. Genet.">
        <title>The Pristionchus pacificus genome provides a unique perspective on nematode lifestyle and parasitism.</title>
        <authorList>
            <person name="Dieterich C."/>
            <person name="Clifton S.W."/>
            <person name="Schuster L.N."/>
            <person name="Chinwalla A."/>
            <person name="Delehaunty K."/>
            <person name="Dinkelacker I."/>
            <person name="Fulton L."/>
            <person name="Fulton R."/>
            <person name="Godfrey J."/>
            <person name="Minx P."/>
            <person name="Mitreva M."/>
            <person name="Roeseler W."/>
            <person name="Tian H."/>
            <person name="Witte H."/>
            <person name="Yang S.P."/>
            <person name="Wilson R.K."/>
            <person name="Sommer R.J."/>
        </authorList>
    </citation>
    <scope>NUCLEOTIDE SEQUENCE [LARGE SCALE GENOMIC DNA]</scope>
    <source>
        <strain evidence="2">PS312</strain>
    </source>
</reference>
<name>A0A2A6BMP5_PRIPA</name>
<gene>
    <name evidence="1" type="primary">WBGene00274195</name>
</gene>
<proteinExistence type="predicted"/>
<accession>A0A2A6BMP5</accession>
<dbReference type="AlphaFoldDB" id="A0A2A6BMP5"/>
<organism evidence="1 2">
    <name type="scientific">Pristionchus pacificus</name>
    <name type="common">Parasitic nematode worm</name>
    <dbReference type="NCBI Taxonomy" id="54126"/>
    <lineage>
        <taxon>Eukaryota</taxon>
        <taxon>Metazoa</taxon>
        <taxon>Ecdysozoa</taxon>
        <taxon>Nematoda</taxon>
        <taxon>Chromadorea</taxon>
        <taxon>Rhabditida</taxon>
        <taxon>Rhabditina</taxon>
        <taxon>Diplogasteromorpha</taxon>
        <taxon>Diplogasteroidea</taxon>
        <taxon>Neodiplogasteridae</taxon>
        <taxon>Pristionchus</taxon>
    </lineage>
</organism>
<sequence>MEGIGIFELSDCGSRDGFFLDFSCRWSAAFSRKILSHEVDHPAAEVLTCVMGDTRPVAQADGRGFSKLEMEESGGESRPPVVSARMENGVQP</sequence>
<reference evidence="1" key="2">
    <citation type="submission" date="2022-06" db="UniProtKB">
        <authorList>
            <consortium name="EnsemblMetazoa"/>
        </authorList>
    </citation>
    <scope>IDENTIFICATION</scope>
    <source>
        <strain evidence="1">PS312</strain>
    </source>
</reference>
<accession>A0A8R1YT64</accession>
<keyword evidence="2" id="KW-1185">Reference proteome</keyword>
<evidence type="ECO:0000313" key="2">
    <source>
        <dbReference type="Proteomes" id="UP000005239"/>
    </source>
</evidence>
<dbReference type="EnsemblMetazoa" id="PPA35826.1">
    <property type="protein sequence ID" value="PPA35826.1"/>
    <property type="gene ID" value="WBGene00274195"/>
</dbReference>
<dbReference type="Proteomes" id="UP000005239">
    <property type="component" value="Unassembled WGS sequence"/>
</dbReference>
<evidence type="ECO:0000313" key="1">
    <source>
        <dbReference type="EnsemblMetazoa" id="PPA35826.1"/>
    </source>
</evidence>
<protein>
    <submittedName>
        <fullName evidence="1">Uncharacterized protein</fullName>
    </submittedName>
</protein>